<protein>
    <submittedName>
        <fullName evidence="2">Cro/CI family phage transcriptional regulator</fullName>
    </submittedName>
</protein>
<dbReference type="InterPro" id="IPR001387">
    <property type="entry name" value="Cro/C1-type_HTH"/>
</dbReference>
<feature type="domain" description="HTH cro/C1-type" evidence="1">
    <location>
        <begin position="11"/>
        <end position="51"/>
    </location>
</feature>
<accession>A0A091CFQ4</accession>
<evidence type="ECO:0000313" key="3">
    <source>
        <dbReference type="Proteomes" id="UP000029380"/>
    </source>
</evidence>
<dbReference type="Proteomes" id="UP000029380">
    <property type="component" value="Unassembled WGS sequence"/>
</dbReference>
<dbReference type="GO" id="GO:0003677">
    <property type="term" value="F:DNA binding"/>
    <property type="evidence" value="ECO:0007669"/>
    <property type="project" value="InterPro"/>
</dbReference>
<dbReference type="SUPFAM" id="SSF47413">
    <property type="entry name" value="lambda repressor-like DNA-binding domains"/>
    <property type="match status" value="1"/>
</dbReference>
<dbReference type="EMBL" id="JPVU01000023">
    <property type="protein sequence ID" value="KFN93618.1"/>
    <property type="molecule type" value="Genomic_DNA"/>
</dbReference>
<gene>
    <name evidence="2" type="ORF">TMUPMC115_0216</name>
</gene>
<dbReference type="PROSITE" id="PS50943">
    <property type="entry name" value="HTH_CROC1"/>
    <property type="match status" value="1"/>
</dbReference>
<dbReference type="Gene3D" id="1.10.260.40">
    <property type="entry name" value="lambda repressor-like DNA-binding domains"/>
    <property type="match status" value="1"/>
</dbReference>
<dbReference type="CDD" id="cd00093">
    <property type="entry name" value="HTH_XRE"/>
    <property type="match status" value="1"/>
</dbReference>
<dbReference type="PATRIC" id="fig|1302649.3.peg.215"/>
<dbReference type="InterPro" id="IPR010982">
    <property type="entry name" value="Lambda_DNA-bd_dom_sf"/>
</dbReference>
<organism evidence="2 3">
    <name type="scientific">Tetragenococcus muriaticus PMC-11-5</name>
    <dbReference type="NCBI Taxonomy" id="1302649"/>
    <lineage>
        <taxon>Bacteria</taxon>
        <taxon>Bacillati</taxon>
        <taxon>Bacillota</taxon>
        <taxon>Bacilli</taxon>
        <taxon>Lactobacillales</taxon>
        <taxon>Enterococcaceae</taxon>
        <taxon>Tetragenococcus</taxon>
    </lineage>
</organism>
<evidence type="ECO:0000313" key="2">
    <source>
        <dbReference type="EMBL" id="KFN93618.1"/>
    </source>
</evidence>
<dbReference type="SMART" id="SM00530">
    <property type="entry name" value="HTH_XRE"/>
    <property type="match status" value="1"/>
</dbReference>
<reference evidence="2 3" key="1">
    <citation type="submission" date="2014-08" db="EMBL/GenBank/DDBJ databases">
        <title>Genome sequence of Tetragenococcus muriaticus.</title>
        <authorList>
            <person name="Chuea-nongthon C."/>
            <person name="Rodtong S."/>
            <person name="Yongsawatdigul J."/>
            <person name="Steele J.L."/>
            <person name="Liu X.-y."/>
            <person name="Speers J."/>
            <person name="Glasner J.D."/>
            <person name="Neeno-Eckwall E.C."/>
        </authorList>
    </citation>
    <scope>NUCLEOTIDE SEQUENCE [LARGE SCALE GENOMIC DNA]</scope>
    <source>
        <strain evidence="2 3">PMC-11-5</strain>
    </source>
</reference>
<sequence>MLADERKTNFAEIERAIGLSNGQIRRWDDASPKAENLKKVADHLNVSTDYLLGRSDKNNTITVEEALSSVMSYDGKQLTENDREILKGIIEGYLNSKNQ</sequence>
<name>A0A091CFQ4_9ENTE</name>
<evidence type="ECO:0000259" key="1">
    <source>
        <dbReference type="PROSITE" id="PS50943"/>
    </source>
</evidence>
<dbReference type="AlphaFoldDB" id="A0A091CFQ4"/>
<comment type="caution">
    <text evidence="2">The sequence shown here is derived from an EMBL/GenBank/DDBJ whole genome shotgun (WGS) entry which is preliminary data.</text>
</comment>
<proteinExistence type="predicted"/>